<keyword evidence="3" id="KW-1185">Reference proteome</keyword>
<evidence type="ECO:0000313" key="2">
    <source>
        <dbReference type="EMBL" id="CAA9203311.1"/>
    </source>
</evidence>
<dbReference type="RefSeq" id="WP_173968475.1">
    <property type="nucleotide sequence ID" value="NZ_CADCST010000181.1"/>
</dbReference>
<dbReference type="Pfam" id="PF14028">
    <property type="entry name" value="Lant_dehydr_C"/>
    <property type="match status" value="1"/>
</dbReference>
<feature type="domain" description="Thiopeptide-type bacteriocin biosynthesis" evidence="1">
    <location>
        <begin position="54"/>
        <end position="296"/>
    </location>
</feature>
<reference evidence="2 3" key="1">
    <citation type="submission" date="2020-02" db="EMBL/GenBank/DDBJ databases">
        <authorList>
            <person name="Criscuolo A."/>
        </authorList>
    </citation>
    <scope>NUCLEOTIDE SEQUENCE [LARGE SCALE GENOMIC DNA]</scope>
    <source>
        <strain evidence="2">CECT7796</strain>
    </source>
</reference>
<evidence type="ECO:0000259" key="1">
    <source>
        <dbReference type="Pfam" id="PF14028"/>
    </source>
</evidence>
<sequence length="304" mass="36334">MIKSLSIKGLQTVSLIFSHELVVSVKNEHYTRPQFNYDNVDEILSENIPVLSDWLYLEIFGNSYSNHDILKFINEAILLQGKTDLFFFVNYANPDRHLRVRFKTNSRENKEYIILKIHELKSNHLISRYHILPYEQEIHRYGGIQLMELAESIFSFDSMDFINNVINLDLDEDSVKITAILKIKNYFNYFGLSLEEMIENCERAIKLFSKEFELTAKLRKSFNKDYLDIRNKIDHFEYGNFLDDLMLGADVVKKLNENKFSRYNYMSLIIHMSMNRHFSEEQRFNELKVYYLAKTYLNQLKFKK</sequence>
<proteinExistence type="predicted"/>
<accession>A0ABN7ERE6</accession>
<gene>
    <name evidence="2" type="ORF">FLACOL7796_04693</name>
</gene>
<dbReference type="NCBIfam" id="TIGR03891">
    <property type="entry name" value="thiopep_ocin"/>
    <property type="match status" value="1"/>
</dbReference>
<protein>
    <recommendedName>
        <fullName evidence="1">Thiopeptide-type bacteriocin biosynthesis domain-containing protein</fullName>
    </recommendedName>
</protein>
<dbReference type="InterPro" id="IPR023809">
    <property type="entry name" value="Thiopep_bacteriocin_synth_dom"/>
</dbReference>
<comment type="caution">
    <text evidence="2">The sequence shown here is derived from an EMBL/GenBank/DDBJ whole genome shotgun (WGS) entry which is preliminary data.</text>
</comment>
<evidence type="ECO:0000313" key="3">
    <source>
        <dbReference type="Proteomes" id="UP000474567"/>
    </source>
</evidence>
<organism evidence="2 3">
    <name type="scientific">Flavobacterium collinsii</name>
    <dbReference type="NCBI Taxonomy" id="1114861"/>
    <lineage>
        <taxon>Bacteria</taxon>
        <taxon>Pseudomonadati</taxon>
        <taxon>Bacteroidota</taxon>
        <taxon>Flavobacteriia</taxon>
        <taxon>Flavobacteriales</taxon>
        <taxon>Flavobacteriaceae</taxon>
        <taxon>Flavobacterium</taxon>
    </lineage>
</organism>
<name>A0ABN7ERE6_9FLAO</name>
<dbReference type="EMBL" id="CADCST010000181">
    <property type="protein sequence ID" value="CAA9203311.1"/>
    <property type="molecule type" value="Genomic_DNA"/>
</dbReference>
<dbReference type="Proteomes" id="UP000474567">
    <property type="component" value="Unassembled WGS sequence"/>
</dbReference>